<name>A0ABQ3DGA9_9ACTN</name>
<dbReference type="InterPro" id="IPR003779">
    <property type="entry name" value="CMD-like"/>
</dbReference>
<dbReference type="Gene3D" id="1.20.1290.10">
    <property type="entry name" value="AhpD-like"/>
    <property type="match status" value="1"/>
</dbReference>
<dbReference type="NCBIfam" id="TIGR00778">
    <property type="entry name" value="ahpD_dom"/>
    <property type="match status" value="1"/>
</dbReference>
<dbReference type="Proteomes" id="UP000653644">
    <property type="component" value="Unassembled WGS sequence"/>
</dbReference>
<reference evidence="3" key="1">
    <citation type="journal article" date="2019" name="Int. J. Syst. Evol. Microbiol.">
        <title>The Global Catalogue of Microorganisms (GCM) 10K type strain sequencing project: providing services to taxonomists for standard genome sequencing and annotation.</title>
        <authorList>
            <consortium name="The Broad Institute Genomics Platform"/>
            <consortium name="The Broad Institute Genome Sequencing Center for Infectious Disease"/>
            <person name="Wu L."/>
            <person name="Ma J."/>
        </authorList>
    </citation>
    <scope>NUCLEOTIDE SEQUENCE [LARGE SCALE GENOMIC DNA]</scope>
    <source>
        <strain evidence="3">JCM 4733</strain>
    </source>
</reference>
<comment type="caution">
    <text evidence="2">The sequence shown here is derived from an EMBL/GenBank/DDBJ whole genome shotgun (WGS) entry which is preliminary data.</text>
</comment>
<evidence type="ECO:0000259" key="1">
    <source>
        <dbReference type="Pfam" id="PF02627"/>
    </source>
</evidence>
<protein>
    <submittedName>
        <fullName evidence="2">Alkyl hydroperoxide reductase AhpD</fullName>
    </submittedName>
</protein>
<dbReference type="Pfam" id="PF02627">
    <property type="entry name" value="CMD"/>
    <property type="match status" value="1"/>
</dbReference>
<dbReference type="InterPro" id="IPR029032">
    <property type="entry name" value="AhpD-like"/>
</dbReference>
<accession>A0ABQ3DGA9</accession>
<gene>
    <name evidence="2" type="ORF">GCM10010345_89780</name>
</gene>
<dbReference type="PANTHER" id="PTHR34846:SF7">
    <property type="entry name" value="BLL7811 PROTEIN"/>
    <property type="match status" value="1"/>
</dbReference>
<evidence type="ECO:0000313" key="3">
    <source>
        <dbReference type="Proteomes" id="UP000653644"/>
    </source>
</evidence>
<dbReference type="SUPFAM" id="SSF69118">
    <property type="entry name" value="AhpD-like"/>
    <property type="match status" value="1"/>
</dbReference>
<organism evidence="2 3">
    <name type="scientific">Streptomyces canarius</name>
    <dbReference type="NCBI Taxonomy" id="285453"/>
    <lineage>
        <taxon>Bacteria</taxon>
        <taxon>Bacillati</taxon>
        <taxon>Actinomycetota</taxon>
        <taxon>Actinomycetes</taxon>
        <taxon>Kitasatosporales</taxon>
        <taxon>Streptomycetaceae</taxon>
        <taxon>Streptomyces</taxon>
    </lineage>
</organism>
<sequence>MQARMADVYRLAPEGYQAMTALEQFLQGSGVPQHILELVRLRTGQINGCGTCVDLHAHRAHESGETDERQWAVAASRETPYFTDQERAALALAEAATRIADNPDGVPDQVWDEAAEHFDDSSLAALVMAIASANAWNRINVTTRRIAGTYRGTGLRKP</sequence>
<proteinExistence type="predicted"/>
<feature type="domain" description="Carboxymuconolactone decarboxylase-like" evidence="1">
    <location>
        <begin position="13"/>
        <end position="95"/>
    </location>
</feature>
<keyword evidence="3" id="KW-1185">Reference proteome</keyword>
<evidence type="ECO:0000313" key="2">
    <source>
        <dbReference type="EMBL" id="GHA73002.1"/>
    </source>
</evidence>
<dbReference type="EMBL" id="BMVN01000088">
    <property type="protein sequence ID" value="GHA73002.1"/>
    <property type="molecule type" value="Genomic_DNA"/>
</dbReference>
<dbReference type="InterPro" id="IPR004675">
    <property type="entry name" value="AhpD_core"/>
</dbReference>
<dbReference type="PANTHER" id="PTHR34846">
    <property type="entry name" value="4-CARBOXYMUCONOLACTONE DECARBOXYLASE FAMILY PROTEIN (AFU_ORTHOLOGUE AFUA_6G11590)"/>
    <property type="match status" value="1"/>
</dbReference>